<dbReference type="InParanoid" id="A0A0C3AT76"/>
<dbReference type="Proteomes" id="UP000053989">
    <property type="component" value="Unassembled WGS sequence"/>
</dbReference>
<dbReference type="EMBL" id="KN822010">
    <property type="protein sequence ID" value="KIM68147.1"/>
    <property type="molecule type" value="Genomic_DNA"/>
</dbReference>
<dbReference type="OrthoDB" id="2357150at2759"/>
<proteinExistence type="predicted"/>
<gene>
    <name evidence="1" type="ORF">SCLCIDRAFT_1209554</name>
</gene>
<protein>
    <submittedName>
        <fullName evidence="1">Uncharacterized protein</fullName>
    </submittedName>
</protein>
<keyword evidence="2" id="KW-1185">Reference proteome</keyword>
<organism evidence="1 2">
    <name type="scientific">Scleroderma citrinum Foug A</name>
    <dbReference type="NCBI Taxonomy" id="1036808"/>
    <lineage>
        <taxon>Eukaryota</taxon>
        <taxon>Fungi</taxon>
        <taxon>Dikarya</taxon>
        <taxon>Basidiomycota</taxon>
        <taxon>Agaricomycotina</taxon>
        <taxon>Agaricomycetes</taxon>
        <taxon>Agaricomycetidae</taxon>
        <taxon>Boletales</taxon>
        <taxon>Sclerodermatineae</taxon>
        <taxon>Sclerodermataceae</taxon>
        <taxon>Scleroderma</taxon>
    </lineage>
</organism>
<reference evidence="1 2" key="1">
    <citation type="submission" date="2014-04" db="EMBL/GenBank/DDBJ databases">
        <authorList>
            <consortium name="DOE Joint Genome Institute"/>
            <person name="Kuo A."/>
            <person name="Kohler A."/>
            <person name="Nagy L.G."/>
            <person name="Floudas D."/>
            <person name="Copeland A."/>
            <person name="Barry K.W."/>
            <person name="Cichocki N."/>
            <person name="Veneault-Fourrey C."/>
            <person name="LaButti K."/>
            <person name="Lindquist E.A."/>
            <person name="Lipzen A."/>
            <person name="Lundell T."/>
            <person name="Morin E."/>
            <person name="Murat C."/>
            <person name="Sun H."/>
            <person name="Tunlid A."/>
            <person name="Henrissat B."/>
            <person name="Grigoriev I.V."/>
            <person name="Hibbett D.S."/>
            <person name="Martin F."/>
            <person name="Nordberg H.P."/>
            <person name="Cantor M.N."/>
            <person name="Hua S.X."/>
        </authorList>
    </citation>
    <scope>NUCLEOTIDE SEQUENCE [LARGE SCALE GENOMIC DNA]</scope>
    <source>
        <strain evidence="1 2">Foug A</strain>
    </source>
</reference>
<accession>A0A0C3AT76</accession>
<evidence type="ECO:0000313" key="2">
    <source>
        <dbReference type="Proteomes" id="UP000053989"/>
    </source>
</evidence>
<dbReference type="STRING" id="1036808.A0A0C3AT76"/>
<name>A0A0C3AT76_9AGAM</name>
<sequence length="56" mass="6384">MNVALRPTVRCHFDEAENILRVILKEQVTTDKETKEDVIVYAIKVGNRLSWISAVA</sequence>
<dbReference type="HOGENOM" id="CLU_3015546_0_0_1"/>
<reference evidence="2" key="2">
    <citation type="submission" date="2015-01" db="EMBL/GenBank/DDBJ databases">
        <title>Evolutionary Origins and Diversification of the Mycorrhizal Mutualists.</title>
        <authorList>
            <consortium name="DOE Joint Genome Institute"/>
            <consortium name="Mycorrhizal Genomics Consortium"/>
            <person name="Kohler A."/>
            <person name="Kuo A."/>
            <person name="Nagy L.G."/>
            <person name="Floudas D."/>
            <person name="Copeland A."/>
            <person name="Barry K.W."/>
            <person name="Cichocki N."/>
            <person name="Veneault-Fourrey C."/>
            <person name="LaButti K."/>
            <person name="Lindquist E.A."/>
            <person name="Lipzen A."/>
            <person name="Lundell T."/>
            <person name="Morin E."/>
            <person name="Murat C."/>
            <person name="Riley R."/>
            <person name="Ohm R."/>
            <person name="Sun H."/>
            <person name="Tunlid A."/>
            <person name="Henrissat B."/>
            <person name="Grigoriev I.V."/>
            <person name="Hibbett D.S."/>
            <person name="Martin F."/>
        </authorList>
    </citation>
    <scope>NUCLEOTIDE SEQUENCE [LARGE SCALE GENOMIC DNA]</scope>
    <source>
        <strain evidence="2">Foug A</strain>
    </source>
</reference>
<evidence type="ECO:0000313" key="1">
    <source>
        <dbReference type="EMBL" id="KIM68147.1"/>
    </source>
</evidence>
<dbReference type="AlphaFoldDB" id="A0A0C3AT76"/>